<name>A0AAV9A3E1_ACOGR</name>
<protein>
    <recommendedName>
        <fullName evidence="4">DUF4283 domain-containing protein</fullName>
    </recommendedName>
</protein>
<dbReference type="Proteomes" id="UP001179952">
    <property type="component" value="Unassembled WGS sequence"/>
</dbReference>
<gene>
    <name evidence="2" type="ORF">QJS04_geneDACA019280</name>
</gene>
<feature type="region of interest" description="Disordered" evidence="1">
    <location>
        <begin position="242"/>
        <end position="317"/>
    </location>
</feature>
<organism evidence="2 3">
    <name type="scientific">Acorus gramineus</name>
    <name type="common">Dwarf sweet flag</name>
    <dbReference type="NCBI Taxonomy" id="55184"/>
    <lineage>
        <taxon>Eukaryota</taxon>
        <taxon>Viridiplantae</taxon>
        <taxon>Streptophyta</taxon>
        <taxon>Embryophyta</taxon>
        <taxon>Tracheophyta</taxon>
        <taxon>Spermatophyta</taxon>
        <taxon>Magnoliopsida</taxon>
        <taxon>Liliopsida</taxon>
        <taxon>Acoraceae</taxon>
        <taxon>Acorus</taxon>
    </lineage>
</organism>
<accession>A0AAV9A3E1</accession>
<reference evidence="2" key="2">
    <citation type="submission" date="2023-06" db="EMBL/GenBank/DDBJ databases">
        <authorList>
            <person name="Ma L."/>
            <person name="Liu K.-W."/>
            <person name="Li Z."/>
            <person name="Hsiao Y.-Y."/>
            <person name="Qi Y."/>
            <person name="Fu T."/>
            <person name="Tang G."/>
            <person name="Zhang D."/>
            <person name="Sun W.-H."/>
            <person name="Liu D.-K."/>
            <person name="Li Y."/>
            <person name="Chen G.-Z."/>
            <person name="Liu X.-D."/>
            <person name="Liao X.-Y."/>
            <person name="Jiang Y.-T."/>
            <person name="Yu X."/>
            <person name="Hao Y."/>
            <person name="Huang J."/>
            <person name="Zhao X.-W."/>
            <person name="Ke S."/>
            <person name="Chen Y.-Y."/>
            <person name="Wu W.-L."/>
            <person name="Hsu J.-L."/>
            <person name="Lin Y.-F."/>
            <person name="Huang M.-D."/>
            <person name="Li C.-Y."/>
            <person name="Huang L."/>
            <person name="Wang Z.-W."/>
            <person name="Zhao X."/>
            <person name="Zhong W.-Y."/>
            <person name="Peng D.-H."/>
            <person name="Ahmad S."/>
            <person name="Lan S."/>
            <person name="Zhang J.-S."/>
            <person name="Tsai W.-C."/>
            <person name="Van De Peer Y."/>
            <person name="Liu Z.-J."/>
        </authorList>
    </citation>
    <scope>NUCLEOTIDE SEQUENCE</scope>
    <source>
        <strain evidence="2">SCP</strain>
        <tissue evidence="2">Leaves</tissue>
    </source>
</reference>
<reference evidence="2" key="1">
    <citation type="journal article" date="2023" name="Nat. Commun.">
        <title>Diploid and tetraploid genomes of Acorus and the evolution of monocots.</title>
        <authorList>
            <person name="Ma L."/>
            <person name="Liu K.W."/>
            <person name="Li Z."/>
            <person name="Hsiao Y.Y."/>
            <person name="Qi Y."/>
            <person name="Fu T."/>
            <person name="Tang G.D."/>
            <person name="Zhang D."/>
            <person name="Sun W.H."/>
            <person name="Liu D.K."/>
            <person name="Li Y."/>
            <person name="Chen G.Z."/>
            <person name="Liu X.D."/>
            <person name="Liao X.Y."/>
            <person name="Jiang Y.T."/>
            <person name="Yu X."/>
            <person name="Hao Y."/>
            <person name="Huang J."/>
            <person name="Zhao X.W."/>
            <person name="Ke S."/>
            <person name="Chen Y.Y."/>
            <person name="Wu W.L."/>
            <person name="Hsu J.L."/>
            <person name="Lin Y.F."/>
            <person name="Huang M.D."/>
            <person name="Li C.Y."/>
            <person name="Huang L."/>
            <person name="Wang Z.W."/>
            <person name="Zhao X."/>
            <person name="Zhong W.Y."/>
            <person name="Peng D.H."/>
            <person name="Ahmad S."/>
            <person name="Lan S."/>
            <person name="Zhang J.S."/>
            <person name="Tsai W.C."/>
            <person name="Van de Peer Y."/>
            <person name="Liu Z.J."/>
        </authorList>
    </citation>
    <scope>NUCLEOTIDE SEQUENCE</scope>
    <source>
        <strain evidence="2">SCP</strain>
    </source>
</reference>
<proteinExistence type="predicted"/>
<dbReference type="AlphaFoldDB" id="A0AAV9A3E1"/>
<keyword evidence="3" id="KW-1185">Reference proteome</keyword>
<dbReference type="EMBL" id="JAUJYN010000013">
    <property type="protein sequence ID" value="KAK1258707.1"/>
    <property type="molecule type" value="Genomic_DNA"/>
</dbReference>
<evidence type="ECO:0000256" key="1">
    <source>
        <dbReference type="SAM" id="MobiDB-lite"/>
    </source>
</evidence>
<comment type="caution">
    <text evidence="2">The sequence shown here is derived from an EMBL/GenBank/DDBJ whole genome shotgun (WGS) entry which is preliminary data.</text>
</comment>
<evidence type="ECO:0000313" key="2">
    <source>
        <dbReference type="EMBL" id="KAK1258707.1"/>
    </source>
</evidence>
<feature type="compositionally biased region" description="Low complexity" evidence="1">
    <location>
        <begin position="254"/>
        <end position="267"/>
    </location>
</feature>
<evidence type="ECO:0000313" key="3">
    <source>
        <dbReference type="Proteomes" id="UP001179952"/>
    </source>
</evidence>
<evidence type="ECO:0008006" key="4">
    <source>
        <dbReference type="Google" id="ProtNLM"/>
    </source>
</evidence>
<sequence length="690" mass="74322">MVVSCAESPHSEEVSIDWSPELDRREGVFGRSLLMTWTGIREVDWSEVGRALKSEWSDSEGLALWPLGPRMAFLRLPRESCRETILCKASMSLPFGSIRFSPCDNGVGALNGGGMRVDAFLKGIPLLWRTRDSIRRIVGVFGHLVDMSEVIQNDEEILVVKVGVWMNIGQMMPPEIVLRLDGWRVVVKVEVVGAGVSSTYADVLRNVRSSGGAYSSNMKEKSCAGLIFGGLARAVQEEGMDSRIQAQGRCPIQDSASADSVDSGDSGMPRPGLGFRVLSSVRTEGGVPGPGQEPALSATAERKESSTESVPRGGRRSLSFKRSCRVGVRRGSRGVVRRGGDMSAVLTQPSHRSSSDLFRVGGEEAEVDESVSGGFVGGEATVRRQVSDPGPCLVDRQERELGPQSVSLGAGSGLGVWAFPGRFLPTQLGFNFLAGPQADYGPNSMRPSLVNDLRSISRSSSPGLSPDAISGGSWYNRVEESGKERWCWSPHCERRDNSACSSVISSGRDGISPALFEISGRPSEGLRGKRVRPPGKLKSIIVGSLDKPCEAPMAEVVLSDSHELSKRRSDDKFCRLLVSSTQGVQGSVGIGTVGFPTGEDHRCCGEQGRFFPARMSNVEVRKGSVDLVGARAERNDSGALAAKFSGSPACRKGDKVGFQLQEGSYRGRFKDFVSEDMFDSARVVESEEEV</sequence>